<proteinExistence type="inferred from homology"/>
<evidence type="ECO:0000313" key="6">
    <source>
        <dbReference type="Proteomes" id="UP000241546"/>
    </source>
</evidence>
<keyword evidence="6" id="KW-1185">Reference proteome</keyword>
<comment type="similarity">
    <text evidence="1">Belongs to the short-chain dehydrogenases/reductases (SDR) family.</text>
</comment>
<dbReference type="RefSeq" id="XP_024748879.1">
    <property type="nucleotide sequence ID" value="XM_024897739.1"/>
</dbReference>
<dbReference type="PRINTS" id="PR00080">
    <property type="entry name" value="SDRFAMILY"/>
</dbReference>
<evidence type="ECO:0000259" key="4">
    <source>
        <dbReference type="SMART" id="SM00822"/>
    </source>
</evidence>
<dbReference type="InterPro" id="IPR036291">
    <property type="entry name" value="NAD(P)-bd_dom_sf"/>
</dbReference>
<evidence type="ECO:0000313" key="5">
    <source>
        <dbReference type="EMBL" id="PTB65559.1"/>
    </source>
</evidence>
<keyword evidence="3" id="KW-0560">Oxidoreductase</keyword>
<dbReference type="SMART" id="SM00822">
    <property type="entry name" value="PKS_KR"/>
    <property type="match status" value="1"/>
</dbReference>
<evidence type="ECO:0000256" key="3">
    <source>
        <dbReference type="ARBA" id="ARBA00023002"/>
    </source>
</evidence>
<evidence type="ECO:0000256" key="1">
    <source>
        <dbReference type="ARBA" id="ARBA00006484"/>
    </source>
</evidence>
<dbReference type="FunFam" id="3.40.50.720:FF:000084">
    <property type="entry name" value="Short-chain dehydrogenase reductase"/>
    <property type="match status" value="1"/>
</dbReference>
<dbReference type="InterPro" id="IPR002347">
    <property type="entry name" value="SDR_fam"/>
</dbReference>
<keyword evidence="2" id="KW-0521">NADP</keyword>
<dbReference type="Pfam" id="PF13561">
    <property type="entry name" value="adh_short_C2"/>
    <property type="match status" value="1"/>
</dbReference>
<dbReference type="InterPro" id="IPR057326">
    <property type="entry name" value="KR_dom"/>
</dbReference>
<sequence length="263" mass="27565">MADSLSLTNKVAIITGSGRENGIGAAIALTLAKAGARVVINYVSDATSPRAETVRSRIEAAAGKNSVIVVKADVSTTEGCKMIVGEALNKFKVDHIDIIVNNAAAAIIGPALRTSAEDMTRAFQVSVIGPVLLLQEACPHMPKYSRIINIGTVASRLGLSALPIYAAAKAAMDQLTWSLAREIGRDGKHITINTIAPGPVKTDNLPDTPQAAALADWLVSLTRNEERIGTAEDIADAVLLLTSEKSRWITGQFISVSGEINGG</sequence>
<dbReference type="PANTHER" id="PTHR48107">
    <property type="entry name" value="NADPH-DEPENDENT ALDEHYDE REDUCTASE-LIKE PROTEIN, CHLOROPLASTIC-RELATED"/>
    <property type="match status" value="1"/>
</dbReference>
<feature type="domain" description="Ketoreductase" evidence="4">
    <location>
        <begin position="10"/>
        <end position="217"/>
    </location>
</feature>
<dbReference type="AlphaFoldDB" id="A0A2T4B8L4"/>
<organism evidence="5 6">
    <name type="scientific">Trichoderma citrinoviride</name>
    <dbReference type="NCBI Taxonomy" id="58853"/>
    <lineage>
        <taxon>Eukaryota</taxon>
        <taxon>Fungi</taxon>
        <taxon>Dikarya</taxon>
        <taxon>Ascomycota</taxon>
        <taxon>Pezizomycotina</taxon>
        <taxon>Sordariomycetes</taxon>
        <taxon>Hypocreomycetidae</taxon>
        <taxon>Hypocreales</taxon>
        <taxon>Hypocreaceae</taxon>
        <taxon>Trichoderma</taxon>
    </lineage>
</organism>
<dbReference type="Proteomes" id="UP000241546">
    <property type="component" value="Unassembled WGS sequence"/>
</dbReference>
<dbReference type="SUPFAM" id="SSF51735">
    <property type="entry name" value="NAD(P)-binding Rossmann-fold domains"/>
    <property type="match status" value="1"/>
</dbReference>
<dbReference type="OrthoDB" id="47007at2759"/>
<dbReference type="GO" id="GO:0016614">
    <property type="term" value="F:oxidoreductase activity, acting on CH-OH group of donors"/>
    <property type="evidence" value="ECO:0007669"/>
    <property type="project" value="UniProtKB-ARBA"/>
</dbReference>
<evidence type="ECO:0000256" key="2">
    <source>
        <dbReference type="ARBA" id="ARBA00022857"/>
    </source>
</evidence>
<gene>
    <name evidence="5" type="ORF">BBK36DRAFT_163376</name>
</gene>
<dbReference type="GeneID" id="36605857"/>
<name>A0A2T4B8L4_9HYPO</name>
<dbReference type="Gene3D" id="3.40.50.720">
    <property type="entry name" value="NAD(P)-binding Rossmann-like Domain"/>
    <property type="match status" value="1"/>
</dbReference>
<accession>A0A2T4B8L4</accession>
<protein>
    <submittedName>
        <fullName evidence="5">NAD(P)-binding protein</fullName>
    </submittedName>
</protein>
<dbReference type="EMBL" id="KZ680214">
    <property type="protein sequence ID" value="PTB65559.1"/>
    <property type="molecule type" value="Genomic_DNA"/>
</dbReference>
<dbReference type="PRINTS" id="PR00081">
    <property type="entry name" value="GDHRDH"/>
</dbReference>
<reference evidence="6" key="1">
    <citation type="submission" date="2016-07" db="EMBL/GenBank/DDBJ databases">
        <title>Multiple horizontal gene transfer events from other fungi enriched the ability of initially mycotrophic Trichoderma (Ascomycota) to feed on dead plant biomass.</title>
        <authorList>
            <consortium name="DOE Joint Genome Institute"/>
            <person name="Atanasova L."/>
            <person name="Chenthamara K."/>
            <person name="Zhang J."/>
            <person name="Grujic M."/>
            <person name="Henrissat B."/>
            <person name="Kuo A."/>
            <person name="Aerts A."/>
            <person name="Salamov A."/>
            <person name="Lipzen A."/>
            <person name="Labutti K."/>
            <person name="Barry K."/>
            <person name="Miao Y."/>
            <person name="Rahimi M.J."/>
            <person name="Shen Q."/>
            <person name="Grigoriev I.V."/>
            <person name="Kubicek C.P."/>
            <person name="Druzhinina I.S."/>
        </authorList>
    </citation>
    <scope>NUCLEOTIDE SEQUENCE [LARGE SCALE GENOMIC DNA]</scope>
    <source>
        <strain evidence="6">TUCIM 6016</strain>
    </source>
</reference>